<feature type="region of interest" description="Disordered" evidence="1">
    <location>
        <begin position="43"/>
        <end position="64"/>
    </location>
</feature>
<proteinExistence type="predicted"/>
<dbReference type="EMBL" id="JADLQX010000002">
    <property type="protein sequence ID" value="MBF6296640.1"/>
    <property type="molecule type" value="Genomic_DNA"/>
</dbReference>
<keyword evidence="3" id="KW-1185">Reference proteome</keyword>
<organism evidence="2 3">
    <name type="scientific">Nocardia amamiensis</name>
    <dbReference type="NCBI Taxonomy" id="404578"/>
    <lineage>
        <taxon>Bacteria</taxon>
        <taxon>Bacillati</taxon>
        <taxon>Actinomycetota</taxon>
        <taxon>Actinomycetes</taxon>
        <taxon>Mycobacteriales</taxon>
        <taxon>Nocardiaceae</taxon>
        <taxon>Nocardia</taxon>
    </lineage>
</organism>
<dbReference type="Proteomes" id="UP000702209">
    <property type="component" value="Unassembled WGS sequence"/>
</dbReference>
<name>A0ABS0CJ72_9NOCA</name>
<dbReference type="RefSeq" id="WP_195127998.1">
    <property type="nucleotide sequence ID" value="NZ_JADLQX010000002.1"/>
</dbReference>
<reference evidence="2 3" key="1">
    <citation type="submission" date="2020-10" db="EMBL/GenBank/DDBJ databases">
        <title>Identification of Nocardia species via Next-generation sequencing and recognition of intraspecies genetic diversity.</title>
        <authorList>
            <person name="Li P."/>
            <person name="Li P."/>
            <person name="Lu B."/>
        </authorList>
    </citation>
    <scope>NUCLEOTIDE SEQUENCE [LARGE SCALE GENOMIC DNA]</scope>
    <source>
        <strain evidence="2 3">BJ06-0157</strain>
    </source>
</reference>
<evidence type="ECO:0000313" key="3">
    <source>
        <dbReference type="Proteomes" id="UP000702209"/>
    </source>
</evidence>
<evidence type="ECO:0000256" key="1">
    <source>
        <dbReference type="SAM" id="MobiDB-lite"/>
    </source>
</evidence>
<protein>
    <submittedName>
        <fullName evidence="2">Uncharacterized protein</fullName>
    </submittedName>
</protein>
<comment type="caution">
    <text evidence="2">The sequence shown here is derived from an EMBL/GenBank/DDBJ whole genome shotgun (WGS) entry which is preliminary data.</text>
</comment>
<sequence>MGHQIEILFPRDERDTTPAYRLRNNGRTVPIPLGQRGFIAFDERAPPTPGRPRYHSTLTTTTPP</sequence>
<evidence type="ECO:0000313" key="2">
    <source>
        <dbReference type="EMBL" id="MBF6296640.1"/>
    </source>
</evidence>
<accession>A0ABS0CJ72</accession>
<gene>
    <name evidence="2" type="ORF">IU459_03670</name>
</gene>